<dbReference type="PROSITE" id="PS51742">
    <property type="entry name" value="PPC"/>
    <property type="match status" value="1"/>
</dbReference>
<dbReference type="PANTHER" id="PTHR34988">
    <property type="entry name" value="PROTEIN, PUTATIVE-RELATED"/>
    <property type="match status" value="1"/>
</dbReference>
<dbReference type="RefSeq" id="WP_108735807.1">
    <property type="nucleotide sequence ID" value="NZ_CP020919.1"/>
</dbReference>
<protein>
    <submittedName>
        <fullName evidence="3">DNA-binding protein</fullName>
    </submittedName>
</protein>
<dbReference type="Gene3D" id="3.30.1330.80">
    <property type="entry name" value="Hypothetical protein, similar to alpha- acetolactate decarboxylase, domain 2"/>
    <property type="match status" value="1"/>
</dbReference>
<feature type="chain" id="PRO_5015483947" evidence="1">
    <location>
        <begin position="21"/>
        <end position="169"/>
    </location>
</feature>
<feature type="domain" description="PPC" evidence="2">
    <location>
        <begin position="31"/>
        <end position="166"/>
    </location>
</feature>
<name>A0A2S1LK59_9FLAO</name>
<dbReference type="Proteomes" id="UP000244677">
    <property type="component" value="Chromosome"/>
</dbReference>
<reference evidence="3 4" key="1">
    <citation type="submission" date="2017-04" db="EMBL/GenBank/DDBJ databases">
        <title>Complete genome sequence of Flavobacterium kingsejong AJ004.</title>
        <authorList>
            <person name="Lee P.C."/>
        </authorList>
    </citation>
    <scope>NUCLEOTIDE SEQUENCE [LARGE SCALE GENOMIC DNA]</scope>
    <source>
        <strain evidence="3 4">AJ004</strain>
    </source>
</reference>
<organism evidence="3 4">
    <name type="scientific">Flavobacterium kingsejongi</name>
    <dbReference type="NCBI Taxonomy" id="1678728"/>
    <lineage>
        <taxon>Bacteria</taxon>
        <taxon>Pseudomonadati</taxon>
        <taxon>Bacteroidota</taxon>
        <taxon>Flavobacteriia</taxon>
        <taxon>Flavobacteriales</taxon>
        <taxon>Flavobacteriaceae</taxon>
        <taxon>Flavobacterium</taxon>
    </lineage>
</organism>
<evidence type="ECO:0000313" key="3">
    <source>
        <dbReference type="EMBL" id="AWG24153.1"/>
    </source>
</evidence>
<dbReference type="InterPro" id="IPR005175">
    <property type="entry name" value="PPC_dom"/>
</dbReference>
<gene>
    <name evidence="3" type="ORF">FK004_02400</name>
</gene>
<dbReference type="AlphaFoldDB" id="A0A2S1LK59"/>
<feature type="signal peptide" evidence="1">
    <location>
        <begin position="1"/>
        <end position="20"/>
    </location>
</feature>
<dbReference type="GO" id="GO:0003677">
    <property type="term" value="F:DNA binding"/>
    <property type="evidence" value="ECO:0007669"/>
    <property type="project" value="UniProtKB-KW"/>
</dbReference>
<dbReference type="OrthoDB" id="9798999at2"/>
<dbReference type="CDD" id="cd11378">
    <property type="entry name" value="DUF296"/>
    <property type="match status" value="1"/>
</dbReference>
<dbReference type="EMBL" id="CP020919">
    <property type="protein sequence ID" value="AWG24153.1"/>
    <property type="molecule type" value="Genomic_DNA"/>
</dbReference>
<keyword evidence="1" id="KW-0732">Signal</keyword>
<accession>A0A2S1LK59</accession>
<dbReference type="SUPFAM" id="SSF117856">
    <property type="entry name" value="AF0104/ALDC/Ptd012-like"/>
    <property type="match status" value="1"/>
</dbReference>
<dbReference type="PANTHER" id="PTHR34988:SF1">
    <property type="entry name" value="DNA-BINDING PROTEIN"/>
    <property type="match status" value="1"/>
</dbReference>
<keyword evidence="3" id="KW-0238">DNA-binding</keyword>
<evidence type="ECO:0000313" key="4">
    <source>
        <dbReference type="Proteomes" id="UP000244677"/>
    </source>
</evidence>
<dbReference type="KEGG" id="fki:FK004_02400"/>
<keyword evidence="4" id="KW-1185">Reference proteome</keyword>
<evidence type="ECO:0000256" key="1">
    <source>
        <dbReference type="SAM" id="SignalP"/>
    </source>
</evidence>
<proteinExistence type="predicted"/>
<evidence type="ECO:0000259" key="2">
    <source>
        <dbReference type="PROSITE" id="PS51742"/>
    </source>
</evidence>
<dbReference type="Pfam" id="PF03479">
    <property type="entry name" value="PCC"/>
    <property type="match status" value="1"/>
</dbReference>
<sequence>MKRFYATLLFSLFFGMTAMAQRPDATVKRYVKVPQGYLMVLLQGDNIISQLEAFAEAEKIPAANFTGMGFVDMKFGFFNFETRKFDPKMFKKVELASMNGTIAWQKGKVSVHAHGVVTDKNFNAFGGHILEGTVGTGSVEIMILVHDTQLERKYEDYIGANVLCIDHCD</sequence>